<reference evidence="2" key="1">
    <citation type="submission" date="2022-06" db="EMBL/GenBank/DDBJ databases">
        <authorList>
            <consortium name="SYNGENTA / RWTH Aachen University"/>
        </authorList>
    </citation>
    <scope>NUCLEOTIDE SEQUENCE</scope>
</reference>
<evidence type="ECO:0000313" key="2">
    <source>
        <dbReference type="EMBL" id="CAH7677582.1"/>
    </source>
</evidence>
<comment type="caution">
    <text evidence="2">The sequence shown here is derived from an EMBL/GenBank/DDBJ whole genome shotgun (WGS) entry which is preliminary data.</text>
</comment>
<name>A0AAV0B2F3_PHAPC</name>
<organism evidence="2 3">
    <name type="scientific">Phakopsora pachyrhizi</name>
    <name type="common">Asian soybean rust disease fungus</name>
    <dbReference type="NCBI Taxonomy" id="170000"/>
    <lineage>
        <taxon>Eukaryota</taxon>
        <taxon>Fungi</taxon>
        <taxon>Dikarya</taxon>
        <taxon>Basidiomycota</taxon>
        <taxon>Pucciniomycotina</taxon>
        <taxon>Pucciniomycetes</taxon>
        <taxon>Pucciniales</taxon>
        <taxon>Phakopsoraceae</taxon>
        <taxon>Phakopsora</taxon>
    </lineage>
</organism>
<evidence type="ECO:0000256" key="1">
    <source>
        <dbReference type="SAM" id="MobiDB-lite"/>
    </source>
</evidence>
<gene>
    <name evidence="2" type="ORF">PPACK8108_LOCUS12752</name>
</gene>
<accession>A0AAV0B2F3</accession>
<keyword evidence="3" id="KW-1185">Reference proteome</keyword>
<sequence length="91" mass="10206">MSEETPRRRRTDIRYIGKALGVGPVGLWHWVVEVGRRARQRHTVVRSSYHFRVGAKNWVDGTSKGETVNGISKGLQDTEGSAGRKHTHTPS</sequence>
<dbReference type="EMBL" id="CALTRL010003110">
    <property type="protein sequence ID" value="CAH7677582.1"/>
    <property type="molecule type" value="Genomic_DNA"/>
</dbReference>
<protein>
    <submittedName>
        <fullName evidence="2">Uncharacterized protein</fullName>
    </submittedName>
</protein>
<feature type="region of interest" description="Disordered" evidence="1">
    <location>
        <begin position="62"/>
        <end position="91"/>
    </location>
</feature>
<dbReference type="AlphaFoldDB" id="A0AAV0B2F3"/>
<evidence type="ECO:0000313" key="3">
    <source>
        <dbReference type="Proteomes" id="UP001153365"/>
    </source>
</evidence>
<dbReference type="Proteomes" id="UP001153365">
    <property type="component" value="Unassembled WGS sequence"/>
</dbReference>
<proteinExistence type="predicted"/>